<sequence>MTEILMISFMLLLSYKNIFLSIFMIIFMITFFFTNLPNLNLFLNKNILFMDEISFLMIILSLWIIILMLMCSNFSLNKNFMFLFLLANLLLTFLSSNMIFFYIFFEITLIPMTLIIFFWGGQIERMQAGIYMFTYTVFGSMPLLLMIFYLNSMYNMSFKFLQFFNINLNSLMTIFLILGFFIKLPMYFFHLWLPKAHVEAPVTGSMILAGVMLKLGGYGLYRSIFFLNWSSFFLLEKILFSISLISGIIISLICLAQIDLKILIAYSSICHMSLIISGLISGNFWGENGFILLMLSHGICSSGLFCLANMYYERFFSRNLLLLKGMSQIFPFLGFFWFILCAFNMSAPPSMNLFSEILTIGGILKFNIMSFPFIITVSFLSGFYCIILFLFIQHGKFSYLKSSFLIKINEFTLSFLHSFPLIIYIFNMNILLTL</sequence>
<feature type="domain" description="NADH:quinone oxidoreductase/Mrp antiporter transmembrane" evidence="18">
    <location>
        <begin position="95"/>
        <end position="379"/>
    </location>
</feature>
<dbReference type="PANTHER" id="PTHR43507:SF20">
    <property type="entry name" value="NADH-UBIQUINONE OXIDOREDUCTASE CHAIN 4"/>
    <property type="match status" value="1"/>
</dbReference>
<evidence type="ECO:0000256" key="3">
    <source>
        <dbReference type="ARBA" id="ARBA00009025"/>
    </source>
</evidence>
<keyword evidence="13 17" id="KW-0830">Ubiquinone</keyword>
<dbReference type="GO" id="GO:0042773">
    <property type="term" value="P:ATP synthesis coupled electron transport"/>
    <property type="evidence" value="ECO:0007669"/>
    <property type="project" value="InterPro"/>
</dbReference>
<evidence type="ECO:0000256" key="11">
    <source>
        <dbReference type="ARBA" id="ARBA00022989"/>
    </source>
</evidence>
<evidence type="ECO:0000256" key="16">
    <source>
        <dbReference type="ARBA" id="ARBA00049551"/>
    </source>
</evidence>
<feature type="transmembrane region" description="Helical" evidence="17">
    <location>
        <begin position="53"/>
        <end position="72"/>
    </location>
</feature>
<keyword evidence="6 17" id="KW-0813">Transport</keyword>
<dbReference type="PANTHER" id="PTHR43507">
    <property type="entry name" value="NADH-UBIQUINONE OXIDOREDUCTASE CHAIN 4"/>
    <property type="match status" value="1"/>
</dbReference>
<keyword evidence="8 17" id="KW-0812">Transmembrane</keyword>
<feature type="transmembrane region" description="Helical" evidence="17">
    <location>
        <begin position="205"/>
        <end position="226"/>
    </location>
</feature>
<feature type="transmembrane region" description="Helical" evidence="17">
    <location>
        <begin position="290"/>
        <end position="308"/>
    </location>
</feature>
<organism evidence="20">
    <name type="scientific">Laelaps sp</name>
    <dbReference type="NCBI Taxonomy" id="3081785"/>
    <lineage>
        <taxon>Eukaryota</taxon>
        <taxon>Metazoa</taxon>
        <taxon>Ecdysozoa</taxon>
        <taxon>Arthropoda</taxon>
        <taxon>Chelicerata</taxon>
        <taxon>Arachnida</taxon>
        <taxon>Acari</taxon>
        <taxon>Parasitiformes</taxon>
        <taxon>Mesostigmata</taxon>
        <taxon>Gamasina</taxon>
        <taxon>Dermanyssoidea</taxon>
        <taxon>Laelapidae</taxon>
        <taxon>Laelaps</taxon>
    </lineage>
</organism>
<feature type="domain" description="NADH:ubiquinone oxidoreductase chain 4 N-terminal" evidence="19">
    <location>
        <begin position="4"/>
        <end position="93"/>
    </location>
</feature>
<comment type="subcellular location">
    <subcellularLocation>
        <location evidence="2 17">Mitochondrion membrane</location>
        <topology evidence="2 17">Multi-pass membrane protein</topology>
    </subcellularLocation>
</comment>
<feature type="transmembrane region" description="Helical" evidence="17">
    <location>
        <begin position="101"/>
        <end position="121"/>
    </location>
</feature>
<comment type="function">
    <text evidence="1">Core subunit of the mitochondrial membrane respiratory chain NADH dehydrogenase (Complex I) that is believed to belong to the minimal assembly required for catalysis. Complex I functions in the transfer of electrons from NADH to the respiratory chain. The immediate electron acceptor for the enzyme is believed to be ubiquinone.</text>
</comment>
<evidence type="ECO:0000256" key="12">
    <source>
        <dbReference type="ARBA" id="ARBA00023027"/>
    </source>
</evidence>
<comment type="catalytic activity">
    <reaction evidence="16 17">
        <text>a ubiquinone + NADH + 5 H(+)(in) = a ubiquinol + NAD(+) + 4 H(+)(out)</text>
        <dbReference type="Rhea" id="RHEA:29091"/>
        <dbReference type="Rhea" id="RHEA-COMP:9565"/>
        <dbReference type="Rhea" id="RHEA-COMP:9566"/>
        <dbReference type="ChEBI" id="CHEBI:15378"/>
        <dbReference type="ChEBI" id="CHEBI:16389"/>
        <dbReference type="ChEBI" id="CHEBI:17976"/>
        <dbReference type="ChEBI" id="CHEBI:57540"/>
        <dbReference type="ChEBI" id="CHEBI:57945"/>
        <dbReference type="EC" id="7.1.1.2"/>
    </reaction>
</comment>
<evidence type="ECO:0000256" key="8">
    <source>
        <dbReference type="ARBA" id="ARBA00022692"/>
    </source>
</evidence>
<dbReference type="PRINTS" id="PR01437">
    <property type="entry name" value="NUOXDRDTASE4"/>
</dbReference>
<evidence type="ECO:0000259" key="18">
    <source>
        <dbReference type="Pfam" id="PF00361"/>
    </source>
</evidence>
<evidence type="ECO:0000259" key="19">
    <source>
        <dbReference type="Pfam" id="PF01059"/>
    </source>
</evidence>
<evidence type="ECO:0000256" key="6">
    <source>
        <dbReference type="ARBA" id="ARBA00022448"/>
    </source>
</evidence>
<feature type="transmembrane region" description="Helical" evidence="17">
    <location>
        <begin position="404"/>
        <end position="426"/>
    </location>
</feature>
<keyword evidence="9" id="KW-1278">Translocase</keyword>
<gene>
    <name evidence="20" type="primary">nad4</name>
</gene>
<evidence type="ECO:0000256" key="4">
    <source>
        <dbReference type="ARBA" id="ARBA00012944"/>
    </source>
</evidence>
<dbReference type="InterPro" id="IPR003918">
    <property type="entry name" value="NADH_UbQ_OxRdtase"/>
</dbReference>
<evidence type="ECO:0000256" key="5">
    <source>
        <dbReference type="ARBA" id="ARBA00021006"/>
    </source>
</evidence>
<evidence type="ECO:0000256" key="17">
    <source>
        <dbReference type="RuleBase" id="RU003297"/>
    </source>
</evidence>
<keyword evidence="11 17" id="KW-1133">Transmembrane helix</keyword>
<keyword evidence="12 17" id="KW-0520">NAD</keyword>
<evidence type="ECO:0000313" key="20">
    <source>
        <dbReference type="EMBL" id="WYM52889.1"/>
    </source>
</evidence>
<comment type="similarity">
    <text evidence="3 17">Belongs to the complex I subunit 4 family.</text>
</comment>
<keyword evidence="15 17" id="KW-0472">Membrane</keyword>
<feature type="transmembrane region" description="Helical" evidence="17">
    <location>
        <begin position="238"/>
        <end position="256"/>
    </location>
</feature>
<name>A0AAU6QEJ0_9ACAR</name>
<dbReference type="InterPro" id="IPR000260">
    <property type="entry name" value="NADH4_N"/>
</dbReference>
<dbReference type="EMBL" id="OR795501">
    <property type="protein sequence ID" value="WYM52889.1"/>
    <property type="molecule type" value="Genomic_DNA"/>
</dbReference>
<evidence type="ECO:0000256" key="13">
    <source>
        <dbReference type="ARBA" id="ARBA00023075"/>
    </source>
</evidence>
<dbReference type="GO" id="GO:0008137">
    <property type="term" value="F:NADH dehydrogenase (ubiquinone) activity"/>
    <property type="evidence" value="ECO:0007669"/>
    <property type="project" value="UniProtKB-UniRule"/>
</dbReference>
<dbReference type="Pfam" id="PF00361">
    <property type="entry name" value="Proton_antipo_M"/>
    <property type="match status" value="1"/>
</dbReference>
<dbReference type="EC" id="7.1.1.2" evidence="4 17"/>
<evidence type="ECO:0000256" key="9">
    <source>
        <dbReference type="ARBA" id="ARBA00022967"/>
    </source>
</evidence>
<protein>
    <recommendedName>
        <fullName evidence="5 17">NADH-ubiquinone oxidoreductase chain 4</fullName>
        <ecNumber evidence="4 17">7.1.1.2</ecNumber>
    </recommendedName>
</protein>
<geneLocation type="mitochondrion" evidence="20"/>
<dbReference type="Pfam" id="PF01059">
    <property type="entry name" value="Oxidored_q5_N"/>
    <property type="match status" value="1"/>
</dbReference>
<evidence type="ECO:0000256" key="10">
    <source>
        <dbReference type="ARBA" id="ARBA00022982"/>
    </source>
</evidence>
<feature type="transmembrane region" description="Helical" evidence="17">
    <location>
        <begin position="329"/>
        <end position="348"/>
    </location>
</feature>
<evidence type="ECO:0000256" key="2">
    <source>
        <dbReference type="ARBA" id="ARBA00004225"/>
    </source>
</evidence>
<feature type="transmembrane region" description="Helical" evidence="17">
    <location>
        <begin position="170"/>
        <end position="193"/>
    </location>
</feature>
<keyword evidence="10 17" id="KW-0249">Electron transport</keyword>
<evidence type="ECO:0000256" key="15">
    <source>
        <dbReference type="ARBA" id="ARBA00023136"/>
    </source>
</evidence>
<comment type="function">
    <text evidence="17">Core subunit of the mitochondrial membrane respiratory chain NADH dehydrogenase (Complex I) which catalyzes electron transfer from NADH through the respiratory chain, using ubiquinone as an electron acceptor. Essential for the catalytic activity and assembly of complex I.</text>
</comment>
<dbReference type="GO" id="GO:0003954">
    <property type="term" value="F:NADH dehydrogenase activity"/>
    <property type="evidence" value="ECO:0007669"/>
    <property type="project" value="TreeGrafter"/>
</dbReference>
<feature type="transmembrane region" description="Helical" evidence="17">
    <location>
        <begin position="79"/>
        <end position="95"/>
    </location>
</feature>
<dbReference type="GO" id="GO:0048039">
    <property type="term" value="F:ubiquinone binding"/>
    <property type="evidence" value="ECO:0007669"/>
    <property type="project" value="TreeGrafter"/>
</dbReference>
<dbReference type="InterPro" id="IPR001750">
    <property type="entry name" value="ND/Mrp_TM"/>
</dbReference>
<accession>A0AAU6QEJ0</accession>
<evidence type="ECO:0000256" key="14">
    <source>
        <dbReference type="ARBA" id="ARBA00023128"/>
    </source>
</evidence>
<evidence type="ECO:0000256" key="1">
    <source>
        <dbReference type="ARBA" id="ARBA00003257"/>
    </source>
</evidence>
<feature type="transmembrane region" description="Helical" evidence="17">
    <location>
        <begin position="128"/>
        <end position="150"/>
    </location>
</feature>
<dbReference type="AlphaFoldDB" id="A0AAU6QEJ0"/>
<feature type="transmembrane region" description="Helical" evidence="17">
    <location>
        <begin position="368"/>
        <end position="392"/>
    </location>
</feature>
<keyword evidence="7 17" id="KW-0679">Respiratory chain</keyword>
<feature type="transmembrane region" description="Helical" evidence="17">
    <location>
        <begin position="12"/>
        <end position="33"/>
    </location>
</feature>
<evidence type="ECO:0000256" key="7">
    <source>
        <dbReference type="ARBA" id="ARBA00022660"/>
    </source>
</evidence>
<dbReference type="GO" id="GO:0015990">
    <property type="term" value="P:electron transport coupled proton transport"/>
    <property type="evidence" value="ECO:0007669"/>
    <property type="project" value="TreeGrafter"/>
</dbReference>
<proteinExistence type="inferred from homology"/>
<keyword evidence="14 17" id="KW-0496">Mitochondrion</keyword>
<feature type="transmembrane region" description="Helical" evidence="17">
    <location>
        <begin position="263"/>
        <end position="284"/>
    </location>
</feature>
<dbReference type="GO" id="GO:0031966">
    <property type="term" value="C:mitochondrial membrane"/>
    <property type="evidence" value="ECO:0007669"/>
    <property type="project" value="UniProtKB-SubCell"/>
</dbReference>
<reference evidence="20" key="1">
    <citation type="submission" date="2023-11" db="EMBL/GenBank/DDBJ databases">
        <authorList>
            <person name="Yuan B."/>
            <person name="He G."/>
            <person name="Dong W."/>
        </authorList>
    </citation>
    <scope>NUCLEOTIDE SEQUENCE</scope>
</reference>